<name>A0A9X3F4J9_9BACT</name>
<dbReference type="Proteomes" id="UP001145087">
    <property type="component" value="Unassembled WGS sequence"/>
</dbReference>
<dbReference type="EMBL" id="JAPOHD010000002">
    <property type="protein sequence ID" value="MCY1718841.1"/>
    <property type="molecule type" value="Genomic_DNA"/>
</dbReference>
<keyword evidence="2" id="KW-1185">Reference proteome</keyword>
<dbReference type="InterPro" id="IPR019853">
    <property type="entry name" value="GldB-like"/>
</dbReference>
<protein>
    <recommendedName>
        <fullName evidence="3">Gliding motility lipoprotein GldB</fullName>
    </recommendedName>
</protein>
<comment type="caution">
    <text evidence="1">The sequence shown here is derived from an EMBL/GenBank/DDBJ whole genome shotgun (WGS) entry which is preliminary data.</text>
</comment>
<sequence>MRPVKFLFLLVSFATIFFSCKRNPLKVDISDIETEVEVVRFDEGLFSINGNDTLKAFVELSNQHPDFFNLYTYRIIQIGGINDEHFGELMKAFITDTMIQDVKAVTDREFSNFKKLEKQLKKAFKYYSYHFPDKELPTIYTYVSGFNQSVVTAENIIGISLDKYLGRDCEYYQQLSTTPQYKVLNMHKDKILSDVAYAWGITEFEKPNTATNLMSNMVQKGKLMYLVDALLPDMPDSVKIGYTQQQLEWCQMNEPQMWTYLIEKEMLYTSKRMNIVRYINDSPSTSGFPLDSPGRTGVWIGWQIVRKYMKKHPEVTLPELMNNYNYQKILNESGYNPE</sequence>
<dbReference type="Pfam" id="PF25594">
    <property type="entry name" value="GldB_lipo"/>
    <property type="match status" value="1"/>
</dbReference>
<organism evidence="1 2">
    <name type="scientific">Draconibacterium aestuarii</name>
    <dbReference type="NCBI Taxonomy" id="2998507"/>
    <lineage>
        <taxon>Bacteria</taxon>
        <taxon>Pseudomonadati</taxon>
        <taxon>Bacteroidota</taxon>
        <taxon>Bacteroidia</taxon>
        <taxon>Marinilabiliales</taxon>
        <taxon>Prolixibacteraceae</taxon>
        <taxon>Draconibacterium</taxon>
    </lineage>
</organism>
<reference evidence="1" key="1">
    <citation type="submission" date="2022-11" db="EMBL/GenBank/DDBJ databases">
        <title>Marilongibacter aestuarii gen. nov., sp. nov., isolated from tidal flat sediment.</title>
        <authorList>
            <person name="Jiayan W."/>
        </authorList>
    </citation>
    <scope>NUCLEOTIDE SEQUENCE</scope>
    <source>
        <strain evidence="1">Z1-6</strain>
    </source>
</reference>
<dbReference type="RefSeq" id="WP_343331180.1">
    <property type="nucleotide sequence ID" value="NZ_JAPOHD010000002.1"/>
</dbReference>
<dbReference type="AlphaFoldDB" id="A0A9X3F4J9"/>
<evidence type="ECO:0008006" key="3">
    <source>
        <dbReference type="Google" id="ProtNLM"/>
    </source>
</evidence>
<dbReference type="PROSITE" id="PS51257">
    <property type="entry name" value="PROKAR_LIPOPROTEIN"/>
    <property type="match status" value="1"/>
</dbReference>
<evidence type="ECO:0000313" key="2">
    <source>
        <dbReference type="Proteomes" id="UP001145087"/>
    </source>
</evidence>
<evidence type="ECO:0000313" key="1">
    <source>
        <dbReference type="EMBL" id="MCY1718841.1"/>
    </source>
</evidence>
<accession>A0A9X3F4J9</accession>
<gene>
    <name evidence="1" type="ORF">OU798_00710</name>
</gene>
<proteinExistence type="predicted"/>